<dbReference type="Proteomes" id="UP000032360">
    <property type="component" value="Unassembled WGS sequence"/>
</dbReference>
<feature type="region of interest" description="Disordered" evidence="1">
    <location>
        <begin position="1"/>
        <end position="33"/>
    </location>
</feature>
<accession>A0A0D8HCA3</accession>
<comment type="caution">
    <text evidence="2">The sequence shown here is derived from an EMBL/GenBank/DDBJ whole genome shotgun (WGS) entry which is preliminary data.</text>
</comment>
<dbReference type="AlphaFoldDB" id="A0A0D8HCA3"/>
<sequence length="75" mass="8127">MSGSSSWGGTTEAKFHGSGSRIHNKCERTGHGLRQGGLVREIASVVGNPYVFCWAVHLRRGSEMAKETFPSIANH</sequence>
<protein>
    <submittedName>
        <fullName evidence="2">Uncharacterized protein</fullName>
    </submittedName>
</protein>
<evidence type="ECO:0000313" key="2">
    <source>
        <dbReference type="EMBL" id="KJF15600.1"/>
    </source>
</evidence>
<gene>
    <name evidence="2" type="ORF">AXFE_35640</name>
</gene>
<keyword evidence="3" id="KW-1185">Reference proteome</keyword>
<proteinExistence type="predicted"/>
<dbReference type="EMBL" id="JXYS01000139">
    <property type="protein sequence ID" value="KJF15600.1"/>
    <property type="molecule type" value="Genomic_DNA"/>
</dbReference>
<evidence type="ECO:0000256" key="1">
    <source>
        <dbReference type="SAM" id="MobiDB-lite"/>
    </source>
</evidence>
<evidence type="ECO:0000313" key="3">
    <source>
        <dbReference type="Proteomes" id="UP000032360"/>
    </source>
</evidence>
<reference evidence="2 3" key="1">
    <citation type="submission" date="2015-01" db="EMBL/GenBank/DDBJ databases">
        <title>Draft genome of the acidophilic iron oxidizer Acidithrix ferrooxidans strain Py-F3.</title>
        <authorList>
            <person name="Poehlein A."/>
            <person name="Eisen S."/>
            <person name="Schloemann M."/>
            <person name="Johnson B.D."/>
            <person name="Daniel R."/>
            <person name="Muehling M."/>
        </authorList>
    </citation>
    <scope>NUCLEOTIDE SEQUENCE [LARGE SCALE GENOMIC DNA]</scope>
    <source>
        <strain evidence="2 3">Py-F3</strain>
    </source>
</reference>
<name>A0A0D8HCA3_9ACTN</name>
<organism evidence="2 3">
    <name type="scientific">Acidithrix ferrooxidans</name>
    <dbReference type="NCBI Taxonomy" id="1280514"/>
    <lineage>
        <taxon>Bacteria</taxon>
        <taxon>Bacillati</taxon>
        <taxon>Actinomycetota</taxon>
        <taxon>Acidimicrobiia</taxon>
        <taxon>Acidimicrobiales</taxon>
        <taxon>Acidimicrobiaceae</taxon>
        <taxon>Acidithrix</taxon>
    </lineage>
</organism>